<gene>
    <name evidence="1" type="ORF">WN51_11781</name>
</gene>
<reference evidence="1 2" key="1">
    <citation type="submission" date="2015-07" db="EMBL/GenBank/DDBJ databases">
        <title>The genome of Melipona quadrifasciata.</title>
        <authorList>
            <person name="Pan H."/>
            <person name="Kapheim K."/>
        </authorList>
    </citation>
    <scope>NUCLEOTIDE SEQUENCE [LARGE SCALE GENOMIC DNA]</scope>
    <source>
        <strain evidence="1">0111107301</strain>
        <tissue evidence="1">Whole body</tissue>
    </source>
</reference>
<organism evidence="1 2">
    <name type="scientific">Melipona quadrifasciata</name>
    <dbReference type="NCBI Taxonomy" id="166423"/>
    <lineage>
        <taxon>Eukaryota</taxon>
        <taxon>Metazoa</taxon>
        <taxon>Ecdysozoa</taxon>
        <taxon>Arthropoda</taxon>
        <taxon>Hexapoda</taxon>
        <taxon>Insecta</taxon>
        <taxon>Pterygota</taxon>
        <taxon>Neoptera</taxon>
        <taxon>Endopterygota</taxon>
        <taxon>Hymenoptera</taxon>
        <taxon>Apocrita</taxon>
        <taxon>Aculeata</taxon>
        <taxon>Apoidea</taxon>
        <taxon>Anthophila</taxon>
        <taxon>Apidae</taxon>
        <taxon>Melipona</taxon>
    </lineage>
</organism>
<dbReference type="Proteomes" id="UP000053105">
    <property type="component" value="Unassembled WGS sequence"/>
</dbReference>
<keyword evidence="2" id="KW-1185">Reference proteome</keyword>
<accession>A0A0M9A3N4</accession>
<dbReference type="EMBL" id="KQ435746">
    <property type="protein sequence ID" value="KOX76575.1"/>
    <property type="molecule type" value="Genomic_DNA"/>
</dbReference>
<dbReference type="AlphaFoldDB" id="A0A0M9A3N4"/>
<sequence length="102" mass="10833">MNRGISIDEGLSHGPVTPVRAPFNMCGVKHDRCTISGDAAGANATANDGTVKRPGILHVAAVNDARNAGQFVIGEDSEEPPNHRARFPSRALAFLPRGFRND</sequence>
<protein>
    <submittedName>
        <fullName evidence="1">Uncharacterized protein</fullName>
    </submittedName>
</protein>
<evidence type="ECO:0000313" key="2">
    <source>
        <dbReference type="Proteomes" id="UP000053105"/>
    </source>
</evidence>
<proteinExistence type="predicted"/>
<name>A0A0M9A3N4_9HYME</name>
<evidence type="ECO:0000313" key="1">
    <source>
        <dbReference type="EMBL" id="KOX76575.1"/>
    </source>
</evidence>